<proteinExistence type="inferred from homology"/>
<sequence>MSEMLNGCLADTEYLEVTARSGHRYGVWVTTPPGYAESSEPLPLIYVVDGNWAVGLTAPLIVTQADPYLSVAPYIQVSVGYAGDEAAQWAQLRNRDLVPPGEPISGQMLTTLTAARDSGAMTQEHMDAYLARLADTHADVFLSFLTEELHPLLQSKVRVSDAGHGLFGYSYGGLFALYAWLQEVSPFASFGAGSPGVAAPDSQVFPLVAALPERAPDTARRLHVTLNEAEVFGAIPIYREIGRNLLSVLEELHAKGRGDDISRAMLHETHVTGLQASFLSYLKTCHTRG</sequence>
<dbReference type="PATRIC" id="fig|82380.11.peg.1084"/>
<dbReference type="InterPro" id="IPR052558">
    <property type="entry name" value="Siderophore_Hydrolase_D"/>
</dbReference>
<comment type="caution">
    <text evidence="3">The sequence shown here is derived from an EMBL/GenBank/DDBJ whole genome shotgun (WGS) entry which is preliminary data.</text>
</comment>
<protein>
    <submittedName>
        <fullName evidence="3">Ferri-bacillibactin esterase BesA</fullName>
        <ecNumber evidence="3">3.1.-.-</ecNumber>
    </submittedName>
</protein>
<dbReference type="RefSeq" id="WP_045278460.1">
    <property type="nucleotide sequence ID" value="NZ_CAKKLT010000025.1"/>
</dbReference>
<dbReference type="Pfam" id="PF00756">
    <property type="entry name" value="Esterase"/>
    <property type="match status" value="1"/>
</dbReference>
<evidence type="ECO:0000313" key="4">
    <source>
        <dbReference type="Proteomes" id="UP000033640"/>
    </source>
</evidence>
<dbReference type="PANTHER" id="PTHR40841">
    <property type="entry name" value="SIDEROPHORE TRIACETYLFUSARININE C ESTERASE"/>
    <property type="match status" value="1"/>
</dbReference>
<dbReference type="GO" id="GO:0016788">
    <property type="term" value="F:hydrolase activity, acting on ester bonds"/>
    <property type="evidence" value="ECO:0007669"/>
    <property type="project" value="TreeGrafter"/>
</dbReference>
<organism evidence="3 4">
    <name type="scientific">Microbacterium oxydans</name>
    <dbReference type="NCBI Taxonomy" id="82380"/>
    <lineage>
        <taxon>Bacteria</taxon>
        <taxon>Bacillati</taxon>
        <taxon>Actinomycetota</taxon>
        <taxon>Actinomycetes</taxon>
        <taxon>Micrococcales</taxon>
        <taxon>Microbacteriaceae</taxon>
        <taxon>Microbacterium</taxon>
    </lineage>
</organism>
<comment type="similarity">
    <text evidence="1">Belongs to the esterase D family.</text>
</comment>
<gene>
    <name evidence="3" type="primary">besA</name>
    <name evidence="3" type="ORF">RS83_01053</name>
</gene>
<name>A0A0F0LB01_9MICO</name>
<evidence type="ECO:0000256" key="1">
    <source>
        <dbReference type="ARBA" id="ARBA00005622"/>
    </source>
</evidence>
<dbReference type="Proteomes" id="UP000033640">
    <property type="component" value="Unassembled WGS sequence"/>
</dbReference>
<dbReference type="AlphaFoldDB" id="A0A0F0LB01"/>
<evidence type="ECO:0000256" key="2">
    <source>
        <dbReference type="ARBA" id="ARBA00022801"/>
    </source>
</evidence>
<dbReference type="InterPro" id="IPR000801">
    <property type="entry name" value="Esterase-like"/>
</dbReference>
<dbReference type="SUPFAM" id="SSF53474">
    <property type="entry name" value="alpha/beta-Hydrolases"/>
    <property type="match status" value="1"/>
</dbReference>
<dbReference type="OrthoDB" id="5523653at2"/>
<dbReference type="PANTHER" id="PTHR40841:SF2">
    <property type="entry name" value="SIDEROPHORE-DEGRADING ESTERASE (EUROFUNG)"/>
    <property type="match status" value="1"/>
</dbReference>
<dbReference type="EC" id="3.1.-.-" evidence="3"/>
<evidence type="ECO:0000313" key="3">
    <source>
        <dbReference type="EMBL" id="KJL30303.1"/>
    </source>
</evidence>
<dbReference type="InterPro" id="IPR029058">
    <property type="entry name" value="AB_hydrolase_fold"/>
</dbReference>
<accession>A0A0F0LB01</accession>
<dbReference type="Gene3D" id="3.40.50.1820">
    <property type="entry name" value="alpha/beta hydrolase"/>
    <property type="match status" value="1"/>
</dbReference>
<dbReference type="EMBL" id="JYIW01000020">
    <property type="protein sequence ID" value="KJL30303.1"/>
    <property type="molecule type" value="Genomic_DNA"/>
</dbReference>
<reference evidence="3 4" key="1">
    <citation type="submission" date="2015-02" db="EMBL/GenBank/DDBJ databases">
        <title>Draft genome sequences of ten Microbacterium spp. with emphasis on heavy metal contaminated environments.</title>
        <authorList>
            <person name="Corretto E."/>
        </authorList>
    </citation>
    <scope>NUCLEOTIDE SEQUENCE [LARGE SCALE GENOMIC DNA]</scope>
    <source>
        <strain evidence="3 4">BEL4b</strain>
    </source>
</reference>
<keyword evidence="2 3" id="KW-0378">Hydrolase</keyword>